<dbReference type="Proteomes" id="UP000325440">
    <property type="component" value="Unassembled WGS sequence"/>
</dbReference>
<dbReference type="EMBL" id="CABPRJ010000489">
    <property type="protein sequence ID" value="VVC29207.1"/>
    <property type="molecule type" value="Genomic_DNA"/>
</dbReference>
<name>A0A5E4MEC5_9HEMI</name>
<evidence type="ECO:0000313" key="1">
    <source>
        <dbReference type="EMBL" id="VVC29207.1"/>
    </source>
</evidence>
<protein>
    <recommendedName>
        <fullName evidence="3">Reverse transcriptase domain</fullName>
    </recommendedName>
</protein>
<evidence type="ECO:0008006" key="3">
    <source>
        <dbReference type="Google" id="ProtNLM"/>
    </source>
</evidence>
<accession>A0A5E4MEC5</accession>
<reference evidence="1 2" key="1">
    <citation type="submission" date="2019-08" db="EMBL/GenBank/DDBJ databases">
        <authorList>
            <person name="Alioto T."/>
            <person name="Alioto T."/>
            <person name="Gomez Garrido J."/>
        </authorList>
    </citation>
    <scope>NUCLEOTIDE SEQUENCE [LARGE SCALE GENOMIC DNA]</scope>
</reference>
<sequence length="123" mass="13748">MQHPVIIDDQYISNIVLNRSIEIIKYGDIPCQTVSLMTLIPTSKTLRDDLLIYKPLCEFRIVTIEKLVSTSTIIPTGKTSGLDGFPDLVFKALVTKKLATLLGLFNFCITLVEGVFPSTWKSE</sequence>
<organism evidence="1 2">
    <name type="scientific">Cinara cedri</name>
    <dbReference type="NCBI Taxonomy" id="506608"/>
    <lineage>
        <taxon>Eukaryota</taxon>
        <taxon>Metazoa</taxon>
        <taxon>Ecdysozoa</taxon>
        <taxon>Arthropoda</taxon>
        <taxon>Hexapoda</taxon>
        <taxon>Insecta</taxon>
        <taxon>Pterygota</taxon>
        <taxon>Neoptera</taxon>
        <taxon>Paraneoptera</taxon>
        <taxon>Hemiptera</taxon>
        <taxon>Sternorrhyncha</taxon>
        <taxon>Aphidomorpha</taxon>
        <taxon>Aphidoidea</taxon>
        <taxon>Aphididae</taxon>
        <taxon>Lachninae</taxon>
        <taxon>Cinara</taxon>
    </lineage>
</organism>
<gene>
    <name evidence="1" type="ORF">CINCED_3A007932</name>
</gene>
<keyword evidence="2" id="KW-1185">Reference proteome</keyword>
<evidence type="ECO:0000313" key="2">
    <source>
        <dbReference type="Proteomes" id="UP000325440"/>
    </source>
</evidence>
<dbReference type="AlphaFoldDB" id="A0A5E4MEC5"/>
<proteinExistence type="predicted"/>